<accession>A0ABT2MWR7</accession>
<comment type="caution">
    <text evidence="2">The sequence shown here is derived from an EMBL/GenBank/DDBJ whole genome shotgun (WGS) entry which is preliminary data.</text>
</comment>
<dbReference type="Gene3D" id="2.40.50.140">
    <property type="entry name" value="Nucleic acid-binding proteins"/>
    <property type="match status" value="1"/>
</dbReference>
<sequence>MGVTGVHSTAGTNLEEIENRAIVDEAIVPHLGGRVRFQSSWWPALCQQNITLLPGEIVYVVGRHNLILLVEPASFLKESQTLTSSGPVVFVAGSSEFFGS</sequence>
<dbReference type="RefSeq" id="WP_368008671.1">
    <property type="nucleotide sequence ID" value="NZ_JAMXFF010000044.1"/>
</dbReference>
<feature type="domain" description="NfeD-like C-terminal" evidence="1">
    <location>
        <begin position="20"/>
        <end position="72"/>
    </location>
</feature>
<dbReference type="InterPro" id="IPR012340">
    <property type="entry name" value="NA-bd_OB-fold"/>
</dbReference>
<evidence type="ECO:0000259" key="1">
    <source>
        <dbReference type="Pfam" id="PF01957"/>
    </source>
</evidence>
<proteinExistence type="predicted"/>
<evidence type="ECO:0000313" key="3">
    <source>
        <dbReference type="Proteomes" id="UP001525890"/>
    </source>
</evidence>
<dbReference type="InterPro" id="IPR002810">
    <property type="entry name" value="NfeD-like_C"/>
</dbReference>
<name>A0ABT2MWR7_9CYAN</name>
<keyword evidence="3" id="KW-1185">Reference proteome</keyword>
<dbReference type="Proteomes" id="UP001525890">
    <property type="component" value="Unassembled WGS sequence"/>
</dbReference>
<dbReference type="EMBL" id="JAMXFF010000044">
    <property type="protein sequence ID" value="MCT7969199.1"/>
    <property type="molecule type" value="Genomic_DNA"/>
</dbReference>
<protein>
    <submittedName>
        <fullName evidence="2">NfeD family protein</fullName>
    </submittedName>
</protein>
<gene>
    <name evidence="2" type="ORF">NG799_23055</name>
</gene>
<organism evidence="2 3">
    <name type="scientific">Laspinema palackyanum D2a</name>
    <dbReference type="NCBI Taxonomy" id="2953684"/>
    <lineage>
        <taxon>Bacteria</taxon>
        <taxon>Bacillati</taxon>
        <taxon>Cyanobacteriota</taxon>
        <taxon>Cyanophyceae</taxon>
        <taxon>Oscillatoriophycideae</taxon>
        <taxon>Oscillatoriales</taxon>
        <taxon>Laspinemataceae</taxon>
        <taxon>Laspinema</taxon>
        <taxon>Laspinema palackyanum</taxon>
    </lineage>
</organism>
<reference evidence="2 3" key="1">
    <citation type="journal article" date="2022" name="Front. Microbiol.">
        <title>High genomic differentiation and limited gene flow indicate recent cryptic speciation within the genus Laspinema (cyanobacteria).</title>
        <authorList>
            <person name="Stanojkovic A."/>
            <person name="Skoupy S."/>
            <person name="Skaloud P."/>
            <person name="Dvorak P."/>
        </authorList>
    </citation>
    <scope>NUCLEOTIDE SEQUENCE [LARGE SCALE GENOMIC DNA]</scope>
    <source>
        <strain evidence="2 3">D2a</strain>
    </source>
</reference>
<dbReference type="Pfam" id="PF01957">
    <property type="entry name" value="NfeD"/>
    <property type="match status" value="1"/>
</dbReference>
<evidence type="ECO:0000313" key="2">
    <source>
        <dbReference type="EMBL" id="MCT7969199.1"/>
    </source>
</evidence>